<evidence type="ECO:0000259" key="4">
    <source>
        <dbReference type="Pfam" id="PF03328"/>
    </source>
</evidence>
<sequence length="257" mass="25920">MTSSSSSFAERLRSGGSALGYWVVIDSPVSTERLALTGYDYVALDGQHGLLGYSGLLAGLIAIEAAHGPAGVVRVEANNATPIGRALDAGAAAVIVPLVNTPEDAAAAVAATRYPPAGIRSYGPMRSGLRIGPTPAEADRSVLVFAMIETPQGLANVEAIAAVPGLDGLYVGPSDLTLALGGTTSTDTSVASAFDDALARVLDACATNGIIPGIHSASGDIARERLDAGFRFVSIASDLTHLEAAARSHLSVARGGA</sequence>
<accession>A0AAJ5W240</accession>
<dbReference type="AlphaFoldDB" id="A0AAJ5W240"/>
<dbReference type="InterPro" id="IPR050251">
    <property type="entry name" value="HpcH-HpaI_aldolase"/>
</dbReference>
<dbReference type="Pfam" id="PF03328">
    <property type="entry name" value="HpcH_HpaI"/>
    <property type="match status" value="1"/>
</dbReference>
<evidence type="ECO:0000256" key="1">
    <source>
        <dbReference type="ARBA" id="ARBA00005568"/>
    </source>
</evidence>
<evidence type="ECO:0000313" key="6">
    <source>
        <dbReference type="Proteomes" id="UP001213972"/>
    </source>
</evidence>
<gene>
    <name evidence="5" type="ORF">P0Y48_13485</name>
</gene>
<protein>
    <submittedName>
        <fullName evidence="5">Aldolase/citrate lyase family protein</fullName>
    </submittedName>
</protein>
<comment type="similarity">
    <text evidence="1">Belongs to the HpcH/HpaI aldolase family.</text>
</comment>
<organism evidence="5 6">
    <name type="scientific">Candidatus Microbacterium phytovorans</name>
    <dbReference type="NCBI Taxonomy" id="3121374"/>
    <lineage>
        <taxon>Bacteria</taxon>
        <taxon>Bacillati</taxon>
        <taxon>Actinomycetota</taxon>
        <taxon>Actinomycetes</taxon>
        <taxon>Micrococcales</taxon>
        <taxon>Microbacteriaceae</taxon>
        <taxon>Microbacterium</taxon>
    </lineage>
</organism>
<dbReference type="SUPFAM" id="SSF51621">
    <property type="entry name" value="Phosphoenolpyruvate/pyruvate domain"/>
    <property type="match status" value="1"/>
</dbReference>
<dbReference type="GO" id="GO:0016832">
    <property type="term" value="F:aldehyde-lyase activity"/>
    <property type="evidence" value="ECO:0007669"/>
    <property type="project" value="TreeGrafter"/>
</dbReference>
<dbReference type="InterPro" id="IPR040442">
    <property type="entry name" value="Pyrv_kinase-like_dom_sf"/>
</dbReference>
<keyword evidence="2" id="KW-0479">Metal-binding</keyword>
<dbReference type="EMBL" id="CP119321">
    <property type="protein sequence ID" value="WEK13453.1"/>
    <property type="molecule type" value="Genomic_DNA"/>
</dbReference>
<dbReference type="PANTHER" id="PTHR30502">
    <property type="entry name" value="2-KETO-3-DEOXY-L-RHAMNONATE ALDOLASE"/>
    <property type="match status" value="1"/>
</dbReference>
<dbReference type="Proteomes" id="UP001213972">
    <property type="component" value="Chromosome"/>
</dbReference>
<dbReference type="GO" id="GO:0005737">
    <property type="term" value="C:cytoplasm"/>
    <property type="evidence" value="ECO:0007669"/>
    <property type="project" value="TreeGrafter"/>
</dbReference>
<proteinExistence type="inferred from homology"/>
<dbReference type="Gene3D" id="3.20.20.60">
    <property type="entry name" value="Phosphoenolpyruvate-binding domains"/>
    <property type="match status" value="1"/>
</dbReference>
<evidence type="ECO:0000256" key="3">
    <source>
        <dbReference type="ARBA" id="ARBA00023239"/>
    </source>
</evidence>
<dbReference type="InterPro" id="IPR005000">
    <property type="entry name" value="Aldolase/citrate-lyase_domain"/>
</dbReference>
<evidence type="ECO:0000313" key="5">
    <source>
        <dbReference type="EMBL" id="WEK13453.1"/>
    </source>
</evidence>
<feature type="domain" description="HpcH/HpaI aldolase/citrate lyase" evidence="4">
    <location>
        <begin position="20"/>
        <end position="242"/>
    </location>
</feature>
<name>A0AAJ5W240_9MICO</name>
<reference evidence="5" key="1">
    <citation type="submission" date="2023-03" db="EMBL/GenBank/DDBJ databases">
        <title>Andean soil-derived lignocellulolytic bacterial consortium as a source of novel taxa and putative plastic-active enzymes.</title>
        <authorList>
            <person name="Diaz-Garcia L."/>
            <person name="Chuvochina M."/>
            <person name="Feuerriegel G."/>
            <person name="Bunk B."/>
            <person name="Sproer C."/>
            <person name="Streit W.R."/>
            <person name="Rodriguez L.M."/>
            <person name="Overmann J."/>
            <person name="Jimenez D.J."/>
        </authorList>
    </citation>
    <scope>NUCLEOTIDE SEQUENCE</scope>
    <source>
        <strain evidence="5">MAG 4610</strain>
    </source>
</reference>
<keyword evidence="3 5" id="KW-0456">Lyase</keyword>
<dbReference type="InterPro" id="IPR015813">
    <property type="entry name" value="Pyrv/PenolPyrv_kinase-like_dom"/>
</dbReference>
<dbReference type="PANTHER" id="PTHR30502:SF0">
    <property type="entry name" value="PHOSPHOENOLPYRUVATE CARBOXYLASE FAMILY PROTEIN"/>
    <property type="match status" value="1"/>
</dbReference>
<dbReference type="GO" id="GO:0046872">
    <property type="term" value="F:metal ion binding"/>
    <property type="evidence" value="ECO:0007669"/>
    <property type="project" value="UniProtKB-KW"/>
</dbReference>
<evidence type="ECO:0000256" key="2">
    <source>
        <dbReference type="ARBA" id="ARBA00022723"/>
    </source>
</evidence>